<proteinExistence type="predicted"/>
<feature type="compositionally biased region" description="Basic and acidic residues" evidence="1">
    <location>
        <begin position="132"/>
        <end position="141"/>
    </location>
</feature>
<gene>
    <name evidence="3" type="primary">LOC113464193</name>
</gene>
<protein>
    <submittedName>
        <fullName evidence="3">Uncharacterized protein LOC113464193 isoform X2</fullName>
    </submittedName>
</protein>
<sequence>MYVINEEREVAQCHAAITQTSQQAACPTAWSMSTSDSVASRFRTISCNACSGYVSDYHIKRAERFPRNPLKTGPGLEIVTIGVKRSIESLVRHERERKMRPIACYTILLLCLAVSHAASTARLEKTLKNELEESLHGEDKSRAKKSTYTSSSGNLKLQSSSNLQGQSFSESEGFQTVNMQGGSPQLQTIVSQPVLQGGVQSYSLPSSIRTYKLRPGPQVYGFQSPAETISVQQPSKTVNMQSSIPLQVVNYQQPPQTGPIRISLGPQSGDNVDIIEPISDQTKVNIDQPEWREMEVYSQVETIQPPERIVSEDVKTAVNKEYVLPPRTINGCGCSA</sequence>
<evidence type="ECO:0000313" key="2">
    <source>
        <dbReference type="Proteomes" id="UP000694925"/>
    </source>
</evidence>
<evidence type="ECO:0000256" key="1">
    <source>
        <dbReference type="SAM" id="MobiDB-lite"/>
    </source>
</evidence>
<feature type="region of interest" description="Disordered" evidence="1">
    <location>
        <begin position="132"/>
        <end position="180"/>
    </location>
</feature>
<dbReference type="GeneID" id="113464193"/>
<accession>A0AAJ7RZB7</accession>
<feature type="compositionally biased region" description="Low complexity" evidence="1">
    <location>
        <begin position="150"/>
        <end position="171"/>
    </location>
</feature>
<keyword evidence="2" id="KW-1185">Reference proteome</keyword>
<dbReference type="RefSeq" id="XP_026668517.1">
    <property type="nucleotide sequence ID" value="XM_026812716.1"/>
</dbReference>
<name>A0AAJ7RZB7_9HYME</name>
<dbReference type="Proteomes" id="UP000694925">
    <property type="component" value="Unplaced"/>
</dbReference>
<evidence type="ECO:0000313" key="3">
    <source>
        <dbReference type="RefSeq" id="XP_026668517.1"/>
    </source>
</evidence>
<organism evidence="2 3">
    <name type="scientific">Ceratina calcarata</name>
    <dbReference type="NCBI Taxonomy" id="156304"/>
    <lineage>
        <taxon>Eukaryota</taxon>
        <taxon>Metazoa</taxon>
        <taxon>Ecdysozoa</taxon>
        <taxon>Arthropoda</taxon>
        <taxon>Hexapoda</taxon>
        <taxon>Insecta</taxon>
        <taxon>Pterygota</taxon>
        <taxon>Neoptera</taxon>
        <taxon>Endopterygota</taxon>
        <taxon>Hymenoptera</taxon>
        <taxon>Apocrita</taxon>
        <taxon>Aculeata</taxon>
        <taxon>Apoidea</taxon>
        <taxon>Anthophila</taxon>
        <taxon>Apidae</taxon>
        <taxon>Ceratina</taxon>
        <taxon>Zadontomerus</taxon>
    </lineage>
</organism>
<reference evidence="3" key="1">
    <citation type="submission" date="2025-08" db="UniProtKB">
        <authorList>
            <consortium name="RefSeq"/>
        </authorList>
    </citation>
    <scope>IDENTIFICATION</scope>
    <source>
        <tissue evidence="3">Whole body</tissue>
    </source>
</reference>
<dbReference type="AlphaFoldDB" id="A0AAJ7RZB7"/>